<feature type="transmembrane region" description="Helical" evidence="1">
    <location>
        <begin position="84"/>
        <end position="102"/>
    </location>
</feature>
<reference evidence="2 3" key="1">
    <citation type="submission" date="2024-05" db="EMBL/GenBank/DDBJ databases">
        <authorList>
            <person name="Wallberg A."/>
        </authorList>
    </citation>
    <scope>NUCLEOTIDE SEQUENCE [LARGE SCALE GENOMIC DNA]</scope>
</reference>
<accession>A0AAV2RCN5</accession>
<evidence type="ECO:0000256" key="1">
    <source>
        <dbReference type="SAM" id="Phobius"/>
    </source>
</evidence>
<feature type="transmembrane region" description="Helical" evidence="1">
    <location>
        <begin position="108"/>
        <end position="132"/>
    </location>
</feature>
<feature type="transmembrane region" description="Helical" evidence="1">
    <location>
        <begin position="12"/>
        <end position="40"/>
    </location>
</feature>
<organism evidence="2 3">
    <name type="scientific">Meganyctiphanes norvegica</name>
    <name type="common">Northern krill</name>
    <name type="synonym">Thysanopoda norvegica</name>
    <dbReference type="NCBI Taxonomy" id="48144"/>
    <lineage>
        <taxon>Eukaryota</taxon>
        <taxon>Metazoa</taxon>
        <taxon>Ecdysozoa</taxon>
        <taxon>Arthropoda</taxon>
        <taxon>Crustacea</taxon>
        <taxon>Multicrustacea</taxon>
        <taxon>Malacostraca</taxon>
        <taxon>Eumalacostraca</taxon>
        <taxon>Eucarida</taxon>
        <taxon>Euphausiacea</taxon>
        <taxon>Euphausiidae</taxon>
        <taxon>Meganyctiphanes</taxon>
    </lineage>
</organism>
<gene>
    <name evidence="2" type="ORF">MNOR_LOCUS23202</name>
</gene>
<name>A0AAV2RCN5_MEGNR</name>
<protein>
    <submittedName>
        <fullName evidence="2">Uncharacterized protein</fullName>
    </submittedName>
</protein>
<keyword evidence="1" id="KW-0472">Membrane</keyword>
<evidence type="ECO:0000313" key="3">
    <source>
        <dbReference type="Proteomes" id="UP001497623"/>
    </source>
</evidence>
<keyword evidence="3" id="KW-1185">Reference proteome</keyword>
<evidence type="ECO:0000313" key="2">
    <source>
        <dbReference type="EMBL" id="CAL4122480.1"/>
    </source>
</evidence>
<keyword evidence="1" id="KW-0812">Transmembrane</keyword>
<sequence>MRKCCYCLDLKVGTTIIGVMSLLSSITVILAVLLLGWLSMAVSQGSASSEVWTVWGCILAFTLLLPIVDIMLICGVLMNRRSLIIPWIVLECPKLLVALIFTMKLNYINVYTLLFFLFTAGYEIHMLMAVVWQYKALGNLNCNPSAAAELGNDKQNI</sequence>
<comment type="caution">
    <text evidence="2">The sequence shown here is derived from an EMBL/GenBank/DDBJ whole genome shotgun (WGS) entry which is preliminary data.</text>
</comment>
<dbReference type="EMBL" id="CAXKWB010020234">
    <property type="protein sequence ID" value="CAL4122480.1"/>
    <property type="molecule type" value="Genomic_DNA"/>
</dbReference>
<feature type="transmembrane region" description="Helical" evidence="1">
    <location>
        <begin position="52"/>
        <end position="77"/>
    </location>
</feature>
<dbReference type="Proteomes" id="UP001497623">
    <property type="component" value="Unassembled WGS sequence"/>
</dbReference>
<keyword evidence="1" id="KW-1133">Transmembrane helix</keyword>
<proteinExistence type="predicted"/>
<dbReference type="AlphaFoldDB" id="A0AAV2RCN5"/>